<dbReference type="InParanoid" id="A0A0D0AC22"/>
<evidence type="ECO:0008006" key="3">
    <source>
        <dbReference type="Google" id="ProtNLM"/>
    </source>
</evidence>
<reference evidence="2" key="2">
    <citation type="submission" date="2015-01" db="EMBL/GenBank/DDBJ databases">
        <title>Evolutionary Origins and Diversification of the Mycorrhizal Mutualists.</title>
        <authorList>
            <consortium name="DOE Joint Genome Institute"/>
            <consortium name="Mycorrhizal Genomics Consortium"/>
            <person name="Kohler A."/>
            <person name="Kuo A."/>
            <person name="Nagy L.G."/>
            <person name="Floudas D."/>
            <person name="Copeland A."/>
            <person name="Barry K.W."/>
            <person name="Cichocki N."/>
            <person name="Veneault-Fourrey C."/>
            <person name="LaButti K."/>
            <person name="Lindquist E.A."/>
            <person name="Lipzen A."/>
            <person name="Lundell T."/>
            <person name="Morin E."/>
            <person name="Murat C."/>
            <person name="Riley R."/>
            <person name="Ohm R."/>
            <person name="Sun H."/>
            <person name="Tunlid A."/>
            <person name="Henrissat B."/>
            <person name="Grigoriev I.V."/>
            <person name="Hibbett D.S."/>
            <person name="Martin F."/>
        </authorList>
    </citation>
    <scope>NUCLEOTIDE SEQUENCE [LARGE SCALE GENOMIC DNA]</scope>
    <source>
        <strain evidence="2">UH-Slu-Lm8-n1</strain>
    </source>
</reference>
<protein>
    <recommendedName>
        <fullName evidence="3">Integrase catalytic domain-containing protein</fullName>
    </recommendedName>
</protein>
<reference evidence="1 2" key="1">
    <citation type="submission" date="2014-04" db="EMBL/GenBank/DDBJ databases">
        <authorList>
            <consortium name="DOE Joint Genome Institute"/>
            <person name="Kuo A."/>
            <person name="Ruytinx J."/>
            <person name="Rineau F."/>
            <person name="Colpaert J."/>
            <person name="Kohler A."/>
            <person name="Nagy L.G."/>
            <person name="Floudas D."/>
            <person name="Copeland A."/>
            <person name="Barry K.W."/>
            <person name="Cichocki N."/>
            <person name="Veneault-Fourrey C."/>
            <person name="LaButti K."/>
            <person name="Lindquist E.A."/>
            <person name="Lipzen A."/>
            <person name="Lundell T."/>
            <person name="Morin E."/>
            <person name="Murat C."/>
            <person name="Sun H."/>
            <person name="Tunlid A."/>
            <person name="Henrissat B."/>
            <person name="Grigoriev I.V."/>
            <person name="Hibbett D.S."/>
            <person name="Martin F."/>
            <person name="Nordberg H.P."/>
            <person name="Cantor M.N."/>
            <person name="Hua S.X."/>
        </authorList>
    </citation>
    <scope>NUCLEOTIDE SEQUENCE [LARGE SCALE GENOMIC DNA]</scope>
    <source>
        <strain evidence="1 2">UH-Slu-Lm8-n1</strain>
    </source>
</reference>
<evidence type="ECO:0000313" key="2">
    <source>
        <dbReference type="Proteomes" id="UP000054485"/>
    </source>
</evidence>
<dbReference type="EMBL" id="KN835602">
    <property type="protein sequence ID" value="KIK35644.1"/>
    <property type="molecule type" value="Genomic_DNA"/>
</dbReference>
<organism evidence="1 2">
    <name type="scientific">Suillus luteus UH-Slu-Lm8-n1</name>
    <dbReference type="NCBI Taxonomy" id="930992"/>
    <lineage>
        <taxon>Eukaryota</taxon>
        <taxon>Fungi</taxon>
        <taxon>Dikarya</taxon>
        <taxon>Basidiomycota</taxon>
        <taxon>Agaricomycotina</taxon>
        <taxon>Agaricomycetes</taxon>
        <taxon>Agaricomycetidae</taxon>
        <taxon>Boletales</taxon>
        <taxon>Suillineae</taxon>
        <taxon>Suillaceae</taxon>
        <taxon>Suillus</taxon>
    </lineage>
</organism>
<accession>A0A0D0AC22</accession>
<sequence length="74" mass="8555">MSDGGRHFHNTEVEDFCAKWSCKRHVVDVLKRLCAPNLGENEYDAISWESLPNNWPNHLDEAVTALNYRILEPT</sequence>
<dbReference type="HOGENOM" id="CLU_2689465_0_0_1"/>
<gene>
    <name evidence="1" type="ORF">CY34DRAFT_811987</name>
</gene>
<dbReference type="Proteomes" id="UP000054485">
    <property type="component" value="Unassembled WGS sequence"/>
</dbReference>
<evidence type="ECO:0000313" key="1">
    <source>
        <dbReference type="EMBL" id="KIK35644.1"/>
    </source>
</evidence>
<keyword evidence="2" id="KW-1185">Reference proteome</keyword>
<name>A0A0D0AC22_9AGAM</name>
<dbReference type="AlphaFoldDB" id="A0A0D0AC22"/>
<dbReference type="OrthoDB" id="2671406at2759"/>
<proteinExistence type="predicted"/>